<protein>
    <recommendedName>
        <fullName evidence="2">Lcl C-terminal domain-containing protein</fullName>
    </recommendedName>
</protein>
<reference evidence="3" key="1">
    <citation type="submission" date="2018-06" db="EMBL/GenBank/DDBJ databases">
        <authorList>
            <person name="Zhirakovskaya E."/>
        </authorList>
    </citation>
    <scope>NUCLEOTIDE SEQUENCE</scope>
</reference>
<evidence type="ECO:0000259" key="2">
    <source>
        <dbReference type="Pfam" id="PF07603"/>
    </source>
</evidence>
<organism evidence="3">
    <name type="scientific">hydrothermal vent metagenome</name>
    <dbReference type="NCBI Taxonomy" id="652676"/>
    <lineage>
        <taxon>unclassified sequences</taxon>
        <taxon>metagenomes</taxon>
        <taxon>ecological metagenomes</taxon>
    </lineage>
</organism>
<proteinExistence type="predicted"/>
<feature type="compositionally biased region" description="Basic and acidic residues" evidence="1">
    <location>
        <begin position="152"/>
        <end position="167"/>
    </location>
</feature>
<feature type="region of interest" description="Disordered" evidence="1">
    <location>
        <begin position="27"/>
        <end position="95"/>
    </location>
</feature>
<feature type="region of interest" description="Disordered" evidence="1">
    <location>
        <begin position="115"/>
        <end position="138"/>
    </location>
</feature>
<feature type="compositionally biased region" description="Low complexity" evidence="1">
    <location>
        <begin position="71"/>
        <end position="85"/>
    </location>
</feature>
<dbReference type="EMBL" id="UOFP01000211">
    <property type="protein sequence ID" value="VAW88169.1"/>
    <property type="molecule type" value="Genomic_DNA"/>
</dbReference>
<evidence type="ECO:0000313" key="3">
    <source>
        <dbReference type="EMBL" id="VAW88169.1"/>
    </source>
</evidence>
<dbReference type="Pfam" id="PF07603">
    <property type="entry name" value="Lcl_C"/>
    <property type="match status" value="1"/>
</dbReference>
<evidence type="ECO:0000256" key="1">
    <source>
        <dbReference type="SAM" id="MobiDB-lite"/>
    </source>
</evidence>
<feature type="region of interest" description="Disordered" evidence="1">
    <location>
        <begin position="152"/>
        <end position="184"/>
    </location>
</feature>
<gene>
    <name evidence="3" type="ORF">MNBD_GAMMA18-2228</name>
</gene>
<dbReference type="PANTHER" id="PTHR35812">
    <property type="entry name" value="LIPOPROTEIN"/>
    <property type="match status" value="1"/>
</dbReference>
<dbReference type="InterPro" id="IPR011460">
    <property type="entry name" value="Lcl_C"/>
</dbReference>
<accession>A0A3B0ZQ08</accession>
<feature type="domain" description="Lcl C-terminal" evidence="2">
    <location>
        <begin position="197"/>
        <end position="329"/>
    </location>
</feature>
<dbReference type="PANTHER" id="PTHR35812:SF1">
    <property type="entry name" value="LIPOPROTEIN"/>
    <property type="match status" value="1"/>
</dbReference>
<dbReference type="PROSITE" id="PS51257">
    <property type="entry name" value="PROKAR_LIPOPROTEIN"/>
    <property type="match status" value="1"/>
</dbReference>
<dbReference type="AlphaFoldDB" id="A0A3B0ZQ08"/>
<sequence>MRFSSTSMLLIMLLLVACSDSDHYPMPPEYDYDLPEPEADKEQKSPPSNNMLSIALSMGEKPPVAPQLQQKPKTPETGKTPPAAARNEKNKPAPVTKQVAIAAPPVEKKPLAIPPATAEKSAPAPAKPTTISNDLKELNFSSAAKEKKITTVKLKSEESTRSRKRETSLYSSSERGRFQKTGNRGAVISTESEQWFCVKDNANGVLWEAKTTGKQRHSQHTYSIEGNIGSCGQSQCSPQRYINHLNKIKLCGRSNWRLPKKRELTLLAKNQHNQGETAIDGHYFPNTQASYYWSSTPFEYANNRTWAVDFSSGFEKSQAKTRAFHLRLVSSD</sequence>
<name>A0A3B0ZQ08_9ZZZZ</name>